<dbReference type="InterPro" id="IPR000485">
    <property type="entry name" value="AsnC-type_HTH_dom"/>
</dbReference>
<feature type="domain" description="HTH asnC-type" evidence="4">
    <location>
        <begin position="212"/>
        <end position="272"/>
    </location>
</feature>
<dbReference type="InterPro" id="IPR019887">
    <property type="entry name" value="Tscrpt_reg_AsnC/Lrp_C"/>
</dbReference>
<organism evidence="5 6">
    <name type="scientific">Streptoalloteichus tenebrarius (strain ATCC 17920 / DSM 40477 / JCM 4838 / CBS 697.72 / NBRC 16177 / NCIMB 11028 / NRRL B-12390 / A12253. 1 / ISP 5477)</name>
    <name type="common">Streptomyces tenebrarius</name>
    <dbReference type="NCBI Taxonomy" id="1933"/>
    <lineage>
        <taxon>Bacteria</taxon>
        <taxon>Bacillati</taxon>
        <taxon>Actinomycetota</taxon>
        <taxon>Actinomycetes</taxon>
        <taxon>Pseudonocardiales</taxon>
        <taxon>Pseudonocardiaceae</taxon>
        <taxon>Streptoalloteichus</taxon>
    </lineage>
</organism>
<gene>
    <name evidence="5" type="ORF">LX15_004694</name>
</gene>
<accession>A0ABT1HZN1</accession>
<evidence type="ECO:0000313" key="6">
    <source>
        <dbReference type="Proteomes" id="UP001205311"/>
    </source>
</evidence>
<dbReference type="PANTHER" id="PTHR30154">
    <property type="entry name" value="LEUCINE-RESPONSIVE REGULATORY PROTEIN"/>
    <property type="match status" value="1"/>
</dbReference>
<dbReference type="InterPro" id="IPR036388">
    <property type="entry name" value="WH-like_DNA-bd_sf"/>
</dbReference>
<dbReference type="EMBL" id="JAMTCP010000034">
    <property type="protein sequence ID" value="MCP2260974.1"/>
    <property type="molecule type" value="Genomic_DNA"/>
</dbReference>
<reference evidence="5 6" key="1">
    <citation type="submission" date="2022-06" db="EMBL/GenBank/DDBJ databases">
        <title>Genomic Encyclopedia of Archaeal and Bacterial Type Strains, Phase II (KMG-II): from individual species to whole genera.</title>
        <authorList>
            <person name="Goeker M."/>
        </authorList>
    </citation>
    <scope>NUCLEOTIDE SEQUENCE [LARGE SCALE GENOMIC DNA]</scope>
    <source>
        <strain evidence="5 6">DSM 40477</strain>
    </source>
</reference>
<dbReference type="SMART" id="SM00344">
    <property type="entry name" value="HTH_ASNC"/>
    <property type="match status" value="2"/>
</dbReference>
<dbReference type="Pfam" id="PF13404">
    <property type="entry name" value="HTH_AsnC-type"/>
    <property type="match status" value="2"/>
</dbReference>
<dbReference type="SUPFAM" id="SSF46785">
    <property type="entry name" value="Winged helix' DNA-binding domain"/>
    <property type="match status" value="2"/>
</dbReference>
<evidence type="ECO:0000256" key="1">
    <source>
        <dbReference type="ARBA" id="ARBA00023015"/>
    </source>
</evidence>
<dbReference type="InterPro" id="IPR019888">
    <property type="entry name" value="Tscrpt_reg_AsnC-like"/>
</dbReference>
<dbReference type="PRINTS" id="PR00033">
    <property type="entry name" value="HTHASNC"/>
</dbReference>
<proteinExistence type="predicted"/>
<dbReference type="InterPro" id="IPR011008">
    <property type="entry name" value="Dimeric_a/b-barrel"/>
</dbReference>
<evidence type="ECO:0000259" key="4">
    <source>
        <dbReference type="PROSITE" id="PS50956"/>
    </source>
</evidence>
<evidence type="ECO:0000313" key="5">
    <source>
        <dbReference type="EMBL" id="MCP2260974.1"/>
    </source>
</evidence>
<keyword evidence="1" id="KW-0805">Transcription regulation</keyword>
<name>A0ABT1HZN1_STRSD</name>
<dbReference type="GO" id="GO:0003677">
    <property type="term" value="F:DNA binding"/>
    <property type="evidence" value="ECO:0007669"/>
    <property type="project" value="UniProtKB-KW"/>
</dbReference>
<dbReference type="Pfam" id="PF01037">
    <property type="entry name" value="AsnC_trans_reg"/>
    <property type="match status" value="1"/>
</dbReference>
<dbReference type="SUPFAM" id="SSF54909">
    <property type="entry name" value="Dimeric alpha+beta barrel"/>
    <property type="match status" value="2"/>
</dbReference>
<comment type="caution">
    <text evidence="5">The sequence shown here is derived from an EMBL/GenBank/DDBJ whole genome shotgun (WGS) entry which is preliminary data.</text>
</comment>
<protein>
    <submittedName>
        <fullName evidence="5">DNA-binding transcriptional regulator, Lrp family</fullName>
    </submittedName>
</protein>
<dbReference type="PROSITE" id="PS50956">
    <property type="entry name" value="HTH_ASNC_2"/>
    <property type="match status" value="1"/>
</dbReference>
<dbReference type="InterPro" id="IPR036390">
    <property type="entry name" value="WH_DNA-bd_sf"/>
</dbReference>
<dbReference type="Gene3D" id="1.10.10.10">
    <property type="entry name" value="Winged helix-like DNA-binding domain superfamily/Winged helix DNA-binding domain"/>
    <property type="match status" value="2"/>
</dbReference>
<sequence length="366" mass="39898">MIIAPGPRFVQGSFISSLDMMDSCTQDLPMQSDVRGRELDRRIVAALQLNGRAPWGTIARYVGTSESTVLRRAAQLTESGQLRVIGVVDVLRCGLGVPVLVRFRCRPGTATAVAEAVAARPETRYASVLTGSADCTAEIVLPSHEDVARLEVHRLAGGDDVLETETLAVMRTFTSNHDWDSGVLDADAVAGLRGTDVRPFEEQLWERPPERLDELDLAIIAALGEDGRMPYKELARQVGASESTAARRVDSLVRRGCLRFRTLAEPDILGFTVEFMLWLSVLPGRLDEAGQQLASHPGTRYLSATTGRFNLVGQVALRHFGELYRHTTDVVGALPGLQAADVTLQVSTLKRAWTPTPATRTTLEDV</sequence>
<evidence type="ECO:0000256" key="3">
    <source>
        <dbReference type="ARBA" id="ARBA00023163"/>
    </source>
</evidence>
<keyword evidence="3" id="KW-0804">Transcription</keyword>
<keyword evidence="2 5" id="KW-0238">DNA-binding</keyword>
<keyword evidence="6" id="KW-1185">Reference proteome</keyword>
<evidence type="ECO:0000256" key="2">
    <source>
        <dbReference type="ARBA" id="ARBA00023125"/>
    </source>
</evidence>
<dbReference type="Gene3D" id="3.30.70.920">
    <property type="match status" value="2"/>
</dbReference>
<dbReference type="PANTHER" id="PTHR30154:SF34">
    <property type="entry name" value="TRANSCRIPTIONAL REGULATOR AZLB"/>
    <property type="match status" value="1"/>
</dbReference>
<dbReference type="Proteomes" id="UP001205311">
    <property type="component" value="Unassembled WGS sequence"/>
</dbReference>